<feature type="region of interest" description="Disordered" evidence="1">
    <location>
        <begin position="2175"/>
        <end position="2292"/>
    </location>
</feature>
<organism evidence="3">
    <name type="scientific">Chromera velia CCMP2878</name>
    <dbReference type="NCBI Taxonomy" id="1169474"/>
    <lineage>
        <taxon>Eukaryota</taxon>
        <taxon>Sar</taxon>
        <taxon>Alveolata</taxon>
        <taxon>Colpodellida</taxon>
        <taxon>Chromeraceae</taxon>
        <taxon>Chromera</taxon>
    </lineage>
</organism>
<feature type="compositionally biased region" description="Low complexity" evidence="1">
    <location>
        <begin position="1089"/>
        <end position="1099"/>
    </location>
</feature>
<feature type="region of interest" description="Disordered" evidence="1">
    <location>
        <begin position="1820"/>
        <end position="1839"/>
    </location>
</feature>
<dbReference type="VEuPathDB" id="CryptoDB:Cvel_10133"/>
<dbReference type="PANTHER" id="PTHR44167:SF24">
    <property type="entry name" value="SERINE_THREONINE-PROTEIN KINASE CHK2"/>
    <property type="match status" value="1"/>
</dbReference>
<gene>
    <name evidence="3" type="ORF">Cvel_10133</name>
</gene>
<dbReference type="GO" id="GO:0005634">
    <property type="term" value="C:nucleus"/>
    <property type="evidence" value="ECO:0007669"/>
    <property type="project" value="TreeGrafter"/>
</dbReference>
<feature type="region of interest" description="Disordered" evidence="1">
    <location>
        <begin position="470"/>
        <end position="547"/>
    </location>
</feature>
<feature type="compositionally biased region" description="Basic and acidic residues" evidence="1">
    <location>
        <begin position="2266"/>
        <end position="2278"/>
    </location>
</feature>
<feature type="compositionally biased region" description="Polar residues" evidence="1">
    <location>
        <begin position="652"/>
        <end position="662"/>
    </location>
</feature>
<feature type="compositionally biased region" description="Basic and acidic residues" evidence="1">
    <location>
        <begin position="1276"/>
        <end position="1297"/>
    </location>
</feature>
<dbReference type="Pfam" id="PF00069">
    <property type="entry name" value="Pkinase"/>
    <property type="match status" value="1"/>
</dbReference>
<dbReference type="PROSITE" id="PS50011">
    <property type="entry name" value="PROTEIN_KINASE_DOM"/>
    <property type="match status" value="1"/>
</dbReference>
<feature type="region of interest" description="Disordered" evidence="1">
    <location>
        <begin position="1004"/>
        <end position="1044"/>
    </location>
</feature>
<feature type="region of interest" description="Disordered" evidence="1">
    <location>
        <begin position="1863"/>
        <end position="1888"/>
    </location>
</feature>
<feature type="region of interest" description="Disordered" evidence="1">
    <location>
        <begin position="1993"/>
        <end position="2012"/>
    </location>
</feature>
<feature type="compositionally biased region" description="Basic and acidic residues" evidence="1">
    <location>
        <begin position="898"/>
        <end position="911"/>
    </location>
</feature>
<feature type="domain" description="Protein kinase" evidence="2">
    <location>
        <begin position="38"/>
        <end position="347"/>
    </location>
</feature>
<proteinExistence type="predicted"/>
<feature type="compositionally biased region" description="Polar residues" evidence="1">
    <location>
        <begin position="1431"/>
        <end position="1448"/>
    </location>
</feature>
<dbReference type="EMBL" id="CDMZ01004730">
    <property type="protein sequence ID" value="CEM50706.1"/>
    <property type="molecule type" value="Genomic_DNA"/>
</dbReference>
<dbReference type="PANTHER" id="PTHR44167">
    <property type="entry name" value="OVARIAN-SPECIFIC SERINE/THREONINE-PROTEIN KINASE LOK-RELATED"/>
    <property type="match status" value="1"/>
</dbReference>
<accession>A0A0G4I1E2</accession>
<feature type="compositionally biased region" description="Acidic residues" evidence="1">
    <location>
        <begin position="1016"/>
        <end position="1025"/>
    </location>
</feature>
<feature type="region of interest" description="Disordered" evidence="1">
    <location>
        <begin position="1670"/>
        <end position="1703"/>
    </location>
</feature>
<feature type="region of interest" description="Disordered" evidence="1">
    <location>
        <begin position="1"/>
        <end position="25"/>
    </location>
</feature>
<protein>
    <recommendedName>
        <fullName evidence="2">Protein kinase domain-containing protein</fullName>
    </recommendedName>
</protein>
<feature type="region of interest" description="Disordered" evidence="1">
    <location>
        <begin position="1240"/>
        <end position="1483"/>
    </location>
</feature>
<feature type="compositionally biased region" description="Polar residues" evidence="1">
    <location>
        <begin position="417"/>
        <end position="436"/>
    </location>
</feature>
<reference evidence="3" key="1">
    <citation type="submission" date="2014-11" db="EMBL/GenBank/DDBJ databases">
        <authorList>
            <person name="Otto D Thomas"/>
            <person name="Naeem Raeece"/>
        </authorList>
    </citation>
    <scope>NUCLEOTIDE SEQUENCE</scope>
</reference>
<feature type="compositionally biased region" description="Basic and acidic residues" evidence="1">
    <location>
        <begin position="1309"/>
        <end position="1320"/>
    </location>
</feature>
<feature type="compositionally biased region" description="Basic residues" evidence="1">
    <location>
        <begin position="1260"/>
        <end position="1275"/>
    </location>
</feature>
<evidence type="ECO:0000256" key="1">
    <source>
        <dbReference type="SAM" id="MobiDB-lite"/>
    </source>
</evidence>
<dbReference type="InterPro" id="IPR000719">
    <property type="entry name" value="Prot_kinase_dom"/>
</dbReference>
<feature type="region of interest" description="Disordered" evidence="1">
    <location>
        <begin position="2367"/>
        <end position="2401"/>
    </location>
</feature>
<dbReference type="GO" id="GO:0044773">
    <property type="term" value="P:mitotic DNA damage checkpoint signaling"/>
    <property type="evidence" value="ECO:0007669"/>
    <property type="project" value="TreeGrafter"/>
</dbReference>
<feature type="compositionally biased region" description="Polar residues" evidence="1">
    <location>
        <begin position="575"/>
        <end position="585"/>
    </location>
</feature>
<feature type="region of interest" description="Disordered" evidence="1">
    <location>
        <begin position="417"/>
        <end position="449"/>
    </location>
</feature>
<feature type="compositionally biased region" description="Polar residues" evidence="1">
    <location>
        <begin position="1376"/>
        <end position="1398"/>
    </location>
</feature>
<feature type="compositionally biased region" description="Polar residues" evidence="1">
    <location>
        <begin position="2179"/>
        <end position="2188"/>
    </location>
</feature>
<dbReference type="PROSITE" id="PS00109">
    <property type="entry name" value="PROTEIN_KINASE_TYR"/>
    <property type="match status" value="1"/>
</dbReference>
<feature type="compositionally biased region" description="Basic and acidic residues" evidence="1">
    <location>
        <begin position="1351"/>
        <end position="1370"/>
    </location>
</feature>
<dbReference type="InterPro" id="IPR008266">
    <property type="entry name" value="Tyr_kinase_AS"/>
</dbReference>
<evidence type="ECO:0000313" key="3">
    <source>
        <dbReference type="EMBL" id="CEM50706.1"/>
    </source>
</evidence>
<feature type="region of interest" description="Disordered" evidence="1">
    <location>
        <begin position="789"/>
        <end position="848"/>
    </location>
</feature>
<feature type="compositionally biased region" description="Basic and acidic residues" evidence="1">
    <location>
        <begin position="1449"/>
        <end position="1463"/>
    </location>
</feature>
<dbReference type="SUPFAM" id="SSF56112">
    <property type="entry name" value="Protein kinase-like (PK-like)"/>
    <property type="match status" value="1"/>
</dbReference>
<feature type="region of interest" description="Disordered" evidence="1">
    <location>
        <begin position="569"/>
        <end position="662"/>
    </location>
</feature>
<feature type="compositionally biased region" description="Low complexity" evidence="1">
    <location>
        <begin position="802"/>
        <end position="817"/>
    </location>
</feature>
<feature type="compositionally biased region" description="Basic and acidic residues" evidence="1">
    <location>
        <begin position="1399"/>
        <end position="1413"/>
    </location>
</feature>
<dbReference type="GO" id="GO:0004674">
    <property type="term" value="F:protein serine/threonine kinase activity"/>
    <property type="evidence" value="ECO:0007669"/>
    <property type="project" value="TreeGrafter"/>
</dbReference>
<dbReference type="GO" id="GO:0005524">
    <property type="term" value="F:ATP binding"/>
    <property type="evidence" value="ECO:0007669"/>
    <property type="project" value="InterPro"/>
</dbReference>
<feature type="compositionally biased region" description="Acidic residues" evidence="1">
    <location>
        <begin position="2380"/>
        <end position="2401"/>
    </location>
</feature>
<feature type="compositionally biased region" description="Acidic residues" evidence="1">
    <location>
        <begin position="1332"/>
        <end position="1350"/>
    </location>
</feature>
<dbReference type="Gene3D" id="1.10.510.10">
    <property type="entry name" value="Transferase(Phosphotransferase) domain 1"/>
    <property type="match status" value="1"/>
</dbReference>
<feature type="region of interest" description="Disordered" evidence="1">
    <location>
        <begin position="1076"/>
        <end position="1114"/>
    </location>
</feature>
<evidence type="ECO:0000259" key="2">
    <source>
        <dbReference type="PROSITE" id="PS50011"/>
    </source>
</evidence>
<feature type="region of interest" description="Disordered" evidence="1">
    <location>
        <begin position="893"/>
        <end position="924"/>
    </location>
</feature>
<feature type="region of interest" description="Disordered" evidence="1">
    <location>
        <begin position="694"/>
        <end position="728"/>
    </location>
</feature>
<feature type="compositionally biased region" description="Low complexity" evidence="1">
    <location>
        <begin position="489"/>
        <end position="506"/>
    </location>
</feature>
<name>A0A0G4I1E2_9ALVE</name>
<feature type="region of interest" description="Disordered" evidence="1">
    <location>
        <begin position="2138"/>
        <end position="2163"/>
    </location>
</feature>
<dbReference type="InterPro" id="IPR011009">
    <property type="entry name" value="Kinase-like_dom_sf"/>
</dbReference>
<feature type="compositionally biased region" description="Polar residues" evidence="1">
    <location>
        <begin position="1"/>
        <end position="13"/>
    </location>
</feature>
<sequence>MSTAVAAESSTRSAPAGSVLSKPGAPKVSLGRFPEDEYRWILQVAENDRGSTKILLYLHIPTIRLRIVKKIQLHPKQIARLKGRDLYVLARKSARALRTEVTPSERLYHEVLLELVISVLITNSPYACPHFVKCLGLFDFDNGVVGFTTEYAPGGDLFQLLKSKKRLTEVEAKFFCRQVLCSVACLHEMGFVHRDLSLENFVLAEDCTLRLIDFGQSTWADLTRGTDNFAVGKSAYRAPEAECQSVRNSPREECDSIGARAFDIFAVGVIVWALVTGRTPWKATSERDNSFRKFKDQPIAKSLEKAVQKTRSKIPITDDLVDLITGLLCADPSRRLSARDALGSAWLRHTAPIVPLSIPLPVRNPETELLRQQVWSCAHQASLSVTPLKQVSQPRETLLLPNTASSAGVTVRYQTATSQETGATTENSSSSVQFNTEGEGGNRSMESPPRLDVLAGSQVLWREDKGGIPLNERERAVPEPIVVDDSAPSGSHTAVSSASAASGVSAPPESTGRLAETPSGFLLQSSPIKTPLKKLPPKSPDFAGGSSLHKRRAQMAGYVQEAIAAGGGLHFGSEWTPTTMTSSPDGTRKRAAQRFPTEMSPADSNNRGFPHTYQRAGSGVATAADLESPSGSGEWRGTAGEETERTDEVTGTPLTVSPSVGSATPLTISPSVMGTALAISSPTAERLVRYVNFDNQGTNPPSPSLPPVRTGTSEVHRDPASLPVGTRAPVFSRPTSLCLSATPLTPCTPFMGTERSGTFGSKMHMGGDILSPLAFQKRAAEALQAEIEGQERGKNQGGNLTSGPLSLSSSSIGSWSDPRSRFASGSGSGTQVVERPQPSPSAAESPPLIEEDDESFTLIESGVGAAASILGSLSSSPGRRLLSSASIRRASSLPVNEGEGRGMEKGERVEGGRGVVGSDGEDRQVFAPPARRSSAIDAWPEAVGSFDSEMELANVRGGAGELGSAAGVTGDMRVAHKGVSLKSIAQVALAAVRGQNAAHCHRRSLTTHGFPGTGNEELEREDSDDVKEVPDFWSEPPQKDGEPLRFCNNVIQDVGLYFTGGGESDQSVRRVLDPTPSSVFEETERSNPSSSSSSSSSSSRVMTEDSRSPPATANMTGLAQMRRPVPLKIKSQPIRSLYPPSPHIRQVLTQLKIPSLLRNPDCQDTASSSYIVTLAAQSADSSGAPPELCDLLVPPTFTVVPRPVFGTPALLHSASVACDGDWGDLETAETYPFLHHHWRGQHPGEEGRGIGSLVSGGSSRQRKKARHRSGPRRTIKFREPEREKRTGADGGEEKHEGGGTAVLELTVEGGEKKLSSPEKRVQKRLSFADLPSPDEDEAEGEDNIQSEPEDTVGRDRRFQTDPVDLKDLRSKLRNFYSKTQPGSTDSKGSKRTQQSSTKGGEDRDERTERRSSEEAGGGSRRTDAPPLFRTEVQQVSPQWSADSKSSSIDLRRQFDRGNDNERWHQKRPAPLESLSPRNSPWHTVATPSSAFAAAGPPNPLTLGGLTPGVGGPSLAAGTPASRRAVRAGAAMNPLAIQSDCDLLALIALNTPKGAPHASHYTLLKSAAAMARMQSSAMSFDGGAALPSPGSFPVFFGVGRTTSASGFGYFHSNCASQPNLQEMDSERGRESLPGGGAISDSTQEEGCDKSVGRQSAAGLDLSSDLAAGFRSRATSQATPKAAPPKGQLRSGDSTGPCGPSSMHGSGSVKGGQACMCGAAHSDGTPQNGAATVTGAGMSSTSGSIKSLVNAGLEAEAAFAQAQAAAAAAAGGGTGRFHRLRGDFFPPFTPDPAGALQMPMSAAACATMPSMEFGLLHHPQSSMAGGTWGRERKRERGKTKGTIGALSGRYLRRLKEISKQVEQRALSRVTGMTPEPQQREPQSCRVGAEGGGGPSAFSFGAESPSFRGAKARTMLPPAQQIQLQQDVIAEFCEEMCRSAKVSSVSDTEFENQRAKGQRTVNKKGGLGKSRRQLQNQGIGMLRALGSQTALREYTEPDATHRSPTAPSDSERPSALLPMTPMIGGGGQNLTPVLSMACRHTQRHSTIGSSGAAAAAIASSSVSGVYWGGTPLTTAGGGAGAAGLFESPVPSPVRVALPSQIGQGLSPFIAGSPAMHKQGSGVGLYRCETDVPQSAFARAFQTGSGDERTPVNARLPPRCPKKPNDFKDIAREGTPFEWMTAASRTPTTNRSGRPPLAHSPAVDGANSKGSTVPDVFQKGMPPPFFSEAASGGWEEPERGSSGSMENFRDGAGSQAPPLIHSKRLSVESLSRDGAEGAERGRVSPMGSPATPAMGAHQQCTCRGTMRRPSGVTGSQSSVSTENAQGAVILASGNLMSSPALAALPSPALVGGGLGLPGAGGLGLMLPEGFLGGDRRGTVPLGFDQDDFDDEDDEDESDGFMSDPD</sequence>
<feature type="region of interest" description="Disordered" evidence="1">
    <location>
        <begin position="1947"/>
        <end position="1966"/>
    </location>
</feature>
<feature type="region of interest" description="Disordered" evidence="1">
    <location>
        <begin position="1619"/>
        <end position="1654"/>
    </location>
</feature>